<keyword evidence="5" id="KW-1185">Reference proteome</keyword>
<dbReference type="PROSITE" id="PS50090">
    <property type="entry name" value="MYB_LIKE"/>
    <property type="match status" value="1"/>
</dbReference>
<dbReference type="AlphaFoldDB" id="A0A9P4SAP1"/>
<dbReference type="CDD" id="cd11660">
    <property type="entry name" value="SANT_TRF"/>
    <property type="match status" value="1"/>
</dbReference>
<dbReference type="Proteomes" id="UP000799429">
    <property type="component" value="Unassembled WGS sequence"/>
</dbReference>
<name>A0A9P4SAP1_9PEZI</name>
<dbReference type="PROSITE" id="PS51294">
    <property type="entry name" value="HTH_MYB"/>
    <property type="match status" value="1"/>
</dbReference>
<dbReference type="InterPro" id="IPR017930">
    <property type="entry name" value="Myb_dom"/>
</dbReference>
<evidence type="ECO:0008006" key="6">
    <source>
        <dbReference type="Google" id="ProtNLM"/>
    </source>
</evidence>
<dbReference type="InterPro" id="IPR052450">
    <property type="entry name" value="TRBD-Containing_Protein"/>
</dbReference>
<dbReference type="PANTHER" id="PTHR46734">
    <property type="entry name" value="TELOMERIC REPEAT-BINDING FACTOR 1 TERF1"/>
    <property type="match status" value="1"/>
</dbReference>
<evidence type="ECO:0000313" key="4">
    <source>
        <dbReference type="EMBL" id="KAF2839132.1"/>
    </source>
</evidence>
<comment type="caution">
    <text evidence="4">The sequence shown here is derived from an EMBL/GenBank/DDBJ whole genome shotgun (WGS) entry which is preliminary data.</text>
</comment>
<dbReference type="EMBL" id="MU006095">
    <property type="protein sequence ID" value="KAF2839132.1"/>
    <property type="molecule type" value="Genomic_DNA"/>
</dbReference>
<evidence type="ECO:0000259" key="3">
    <source>
        <dbReference type="PROSITE" id="PS51294"/>
    </source>
</evidence>
<reference evidence="4" key="1">
    <citation type="journal article" date="2020" name="Stud. Mycol.">
        <title>101 Dothideomycetes genomes: a test case for predicting lifestyles and emergence of pathogens.</title>
        <authorList>
            <person name="Haridas S."/>
            <person name="Albert R."/>
            <person name="Binder M."/>
            <person name="Bloem J."/>
            <person name="Labutti K."/>
            <person name="Salamov A."/>
            <person name="Andreopoulos B."/>
            <person name="Baker S."/>
            <person name="Barry K."/>
            <person name="Bills G."/>
            <person name="Bluhm B."/>
            <person name="Cannon C."/>
            <person name="Castanera R."/>
            <person name="Culley D."/>
            <person name="Daum C."/>
            <person name="Ezra D."/>
            <person name="Gonzalez J."/>
            <person name="Henrissat B."/>
            <person name="Kuo A."/>
            <person name="Liang C."/>
            <person name="Lipzen A."/>
            <person name="Lutzoni F."/>
            <person name="Magnuson J."/>
            <person name="Mondo S."/>
            <person name="Nolan M."/>
            <person name="Ohm R."/>
            <person name="Pangilinan J."/>
            <person name="Park H.-J."/>
            <person name="Ramirez L."/>
            <person name="Alfaro M."/>
            <person name="Sun H."/>
            <person name="Tritt A."/>
            <person name="Yoshinaga Y."/>
            <person name="Zwiers L.-H."/>
            <person name="Turgeon B."/>
            <person name="Goodwin S."/>
            <person name="Spatafora J."/>
            <person name="Crous P."/>
            <person name="Grigoriev I."/>
        </authorList>
    </citation>
    <scope>NUCLEOTIDE SEQUENCE</scope>
    <source>
        <strain evidence="4">CBS 101060</strain>
    </source>
</reference>
<feature type="non-terminal residue" evidence="4">
    <location>
        <position position="1"/>
    </location>
</feature>
<feature type="domain" description="Myb-like" evidence="2">
    <location>
        <begin position="1"/>
        <end position="50"/>
    </location>
</feature>
<dbReference type="InterPro" id="IPR009057">
    <property type="entry name" value="Homeodomain-like_sf"/>
</dbReference>
<evidence type="ECO:0000259" key="2">
    <source>
        <dbReference type="PROSITE" id="PS50090"/>
    </source>
</evidence>
<dbReference type="Gene3D" id="1.10.10.60">
    <property type="entry name" value="Homeodomain-like"/>
    <property type="match status" value="1"/>
</dbReference>
<accession>A0A9P4SAP1</accession>
<gene>
    <name evidence="4" type="ORF">M501DRAFT_923224</name>
</gene>
<feature type="non-terminal residue" evidence="4">
    <location>
        <position position="50"/>
    </location>
</feature>
<feature type="domain" description="HTH myb-type" evidence="3">
    <location>
        <begin position="1"/>
        <end position="50"/>
    </location>
</feature>
<protein>
    <recommendedName>
        <fullName evidence="6">MYB transcription factor</fullName>
    </recommendedName>
</protein>
<dbReference type="SUPFAM" id="SSF46689">
    <property type="entry name" value="Homeodomain-like"/>
    <property type="match status" value="1"/>
</dbReference>
<dbReference type="Pfam" id="PF00249">
    <property type="entry name" value="Myb_DNA-binding"/>
    <property type="match status" value="1"/>
</dbReference>
<organism evidence="4 5">
    <name type="scientific">Patellaria atrata CBS 101060</name>
    <dbReference type="NCBI Taxonomy" id="1346257"/>
    <lineage>
        <taxon>Eukaryota</taxon>
        <taxon>Fungi</taxon>
        <taxon>Dikarya</taxon>
        <taxon>Ascomycota</taxon>
        <taxon>Pezizomycotina</taxon>
        <taxon>Dothideomycetes</taxon>
        <taxon>Dothideomycetes incertae sedis</taxon>
        <taxon>Patellariales</taxon>
        <taxon>Patellariaceae</taxon>
        <taxon>Patellaria</taxon>
    </lineage>
</organism>
<sequence>KPRRRWTEQETKDLLHGVAKFGIGSWKKILACEEYNFNGRSAVDLKDRFR</sequence>
<evidence type="ECO:0000256" key="1">
    <source>
        <dbReference type="ARBA" id="ARBA00023242"/>
    </source>
</evidence>
<evidence type="ECO:0000313" key="5">
    <source>
        <dbReference type="Proteomes" id="UP000799429"/>
    </source>
</evidence>
<dbReference type="InterPro" id="IPR001005">
    <property type="entry name" value="SANT/Myb"/>
</dbReference>
<proteinExistence type="predicted"/>
<keyword evidence="1" id="KW-0539">Nucleus</keyword>
<dbReference type="PANTHER" id="PTHR46734:SF1">
    <property type="entry name" value="TELOMERIC REPEAT-BINDING FACTOR 1"/>
    <property type="match status" value="1"/>
</dbReference>
<dbReference type="OrthoDB" id="608866at2759"/>